<protein>
    <recommendedName>
        <fullName evidence="2">PWWP domain-containing protein</fullName>
    </recommendedName>
</protein>
<dbReference type="PANTHER" id="PTHR12550:SF41">
    <property type="entry name" value="HEPATOMA-DERIVED GROWTH FACTOR"/>
    <property type="match status" value="1"/>
</dbReference>
<dbReference type="SUPFAM" id="SSF63748">
    <property type="entry name" value="Tudor/PWWP/MBT"/>
    <property type="match status" value="1"/>
</dbReference>
<dbReference type="PROSITE" id="PS50812">
    <property type="entry name" value="PWWP"/>
    <property type="match status" value="1"/>
</dbReference>
<sequence length="205" mass="23333">MKRSTDEFTPGDTVFAKMKGYPFWPARIGEGKAPRNKIPIFFYGTHSTTFLFPKDIVPYWPNKEKYGRPIKRGGFEEGMWEIENDPGVGLRGQKVSVYIYDSRETLVKPSKTKSESVAKTRSTRSRDSAVKTVTPEDRRTDIVTPARKTLAAGRRVLPSRKIILARRASAAKTLSARRKHTLNRKILSTAEKPIDARNHKQVRVM</sequence>
<dbReference type="Gene3D" id="2.30.30.140">
    <property type="match status" value="1"/>
</dbReference>
<evidence type="ECO:0000256" key="1">
    <source>
        <dbReference type="SAM" id="MobiDB-lite"/>
    </source>
</evidence>
<dbReference type="Pfam" id="PF00855">
    <property type="entry name" value="PWWP"/>
    <property type="match status" value="1"/>
</dbReference>
<dbReference type="Proteomes" id="UP001108240">
    <property type="component" value="Unplaced"/>
</dbReference>
<dbReference type="Ensembl" id="ENSCCRT00000084288.2">
    <property type="protein sequence ID" value="ENSCCRP00000077702.2"/>
    <property type="gene ID" value="ENSCCRG00000042099.2"/>
</dbReference>
<dbReference type="CDD" id="cd05834">
    <property type="entry name" value="PWWP_HRP"/>
    <property type="match status" value="1"/>
</dbReference>
<accession>A0A8C1EFP6</accession>
<proteinExistence type="predicted"/>
<name>A0A8C1EFP6_CYPCA</name>
<reference evidence="3" key="1">
    <citation type="submission" date="2025-08" db="UniProtKB">
        <authorList>
            <consortium name="Ensembl"/>
        </authorList>
    </citation>
    <scope>IDENTIFICATION</scope>
</reference>
<dbReference type="GeneTree" id="ENSGT00940000154706"/>
<evidence type="ECO:0000259" key="2">
    <source>
        <dbReference type="PROSITE" id="PS50812"/>
    </source>
</evidence>
<dbReference type="AlphaFoldDB" id="A0A8C1EFP6"/>
<evidence type="ECO:0000313" key="3">
    <source>
        <dbReference type="Ensembl" id="ENSCCRP00000077702.2"/>
    </source>
</evidence>
<feature type="region of interest" description="Disordered" evidence="1">
    <location>
        <begin position="110"/>
        <end position="136"/>
    </location>
</feature>
<dbReference type="PANTHER" id="PTHR12550">
    <property type="entry name" value="HEPATOMA-DERIVED GROWTH FACTOR-RELATED"/>
    <property type="match status" value="1"/>
</dbReference>
<keyword evidence="4" id="KW-1185">Reference proteome</keyword>
<feature type="domain" description="PWWP" evidence="2">
    <location>
        <begin position="10"/>
        <end position="62"/>
    </location>
</feature>
<dbReference type="InterPro" id="IPR000313">
    <property type="entry name" value="PWWP_dom"/>
</dbReference>
<evidence type="ECO:0000313" key="4">
    <source>
        <dbReference type="Proteomes" id="UP001108240"/>
    </source>
</evidence>
<dbReference type="SMART" id="SM00293">
    <property type="entry name" value="PWWP"/>
    <property type="match status" value="1"/>
</dbReference>
<organism evidence="3 4">
    <name type="scientific">Cyprinus carpio carpio</name>
    <dbReference type="NCBI Taxonomy" id="630221"/>
    <lineage>
        <taxon>Eukaryota</taxon>
        <taxon>Metazoa</taxon>
        <taxon>Chordata</taxon>
        <taxon>Craniata</taxon>
        <taxon>Vertebrata</taxon>
        <taxon>Euteleostomi</taxon>
        <taxon>Actinopterygii</taxon>
        <taxon>Neopterygii</taxon>
        <taxon>Teleostei</taxon>
        <taxon>Ostariophysi</taxon>
        <taxon>Cypriniformes</taxon>
        <taxon>Cyprinidae</taxon>
        <taxon>Cyprininae</taxon>
        <taxon>Cyprinus</taxon>
    </lineage>
</organism>
<reference evidence="3" key="2">
    <citation type="submission" date="2025-09" db="UniProtKB">
        <authorList>
            <consortium name="Ensembl"/>
        </authorList>
    </citation>
    <scope>IDENTIFICATION</scope>
</reference>